<accession>A0A840UY02</accession>
<keyword evidence="4" id="KW-1185">Reference proteome</keyword>
<name>A0A840UY02_9BACT</name>
<dbReference type="Gene3D" id="3.30.930.30">
    <property type="match status" value="1"/>
</dbReference>
<feature type="compositionally biased region" description="Basic and acidic residues" evidence="1">
    <location>
        <begin position="382"/>
        <end position="395"/>
    </location>
</feature>
<dbReference type="Proteomes" id="UP000557717">
    <property type="component" value="Unassembled WGS sequence"/>
</dbReference>
<dbReference type="InterPro" id="IPR005094">
    <property type="entry name" value="Endonuclease_MobA/VirD2"/>
</dbReference>
<comment type="caution">
    <text evidence="3">The sequence shown here is derived from an EMBL/GenBank/DDBJ whole genome shotgun (WGS) entry which is preliminary data.</text>
</comment>
<dbReference type="Pfam" id="PF03432">
    <property type="entry name" value="Relaxase"/>
    <property type="match status" value="1"/>
</dbReference>
<evidence type="ECO:0000259" key="2">
    <source>
        <dbReference type="Pfam" id="PF03432"/>
    </source>
</evidence>
<evidence type="ECO:0000313" key="4">
    <source>
        <dbReference type="Proteomes" id="UP000557717"/>
    </source>
</evidence>
<dbReference type="RefSeq" id="WP_425491673.1">
    <property type="nucleotide sequence ID" value="NZ_JACHFD010000003.1"/>
</dbReference>
<dbReference type="AlphaFoldDB" id="A0A840UY02"/>
<sequence>MVTEKVEKAWKVMAYTAKHQERLKEASHQKRSGAKLKNPVLAFSLSWHPEQKPDRNAMMEAARTSLAKLGLTDHETMIACHSDEPQPHIHLIVNKVHPRTGLVACLKHAKRKLQDWARDYQKKERTMYCPQREENYRKREEGRKTRYANPAIVKAWQNSHDAKSFVQQLAAKGYELAQGRKRLVVVDPYGKSSNPTRDLKAALGDKFKEQEFRDRLAGIEPSSLPTPEAIKERRTAEENRRNERLRAFEEKAAELIGKQAGKHHEERLSLANRHHQRIEHKRTELETFYCIGEQNVQINRLQDQLRNPGFVQRISFKLFKTDRKLERALREIEMQQTDAKRRMNEAIGTLKKERDRDFGQLERMHAQEIEELKRRLDAWRPSDRSRRVHEREHTCDLALGRDGPGLSR</sequence>
<evidence type="ECO:0000256" key="1">
    <source>
        <dbReference type="SAM" id="MobiDB-lite"/>
    </source>
</evidence>
<organism evidence="3 4">
    <name type="scientific">Haloferula luteola</name>
    <dbReference type="NCBI Taxonomy" id="595692"/>
    <lineage>
        <taxon>Bacteria</taxon>
        <taxon>Pseudomonadati</taxon>
        <taxon>Verrucomicrobiota</taxon>
        <taxon>Verrucomicrobiia</taxon>
        <taxon>Verrucomicrobiales</taxon>
        <taxon>Verrucomicrobiaceae</taxon>
        <taxon>Haloferula</taxon>
    </lineage>
</organism>
<feature type="region of interest" description="Disordered" evidence="1">
    <location>
        <begin position="382"/>
        <end position="408"/>
    </location>
</feature>
<protein>
    <recommendedName>
        <fullName evidence="2">MobA/VirD2-like nuclease domain-containing protein</fullName>
    </recommendedName>
</protein>
<gene>
    <name evidence="3" type="ORF">HNR46_000890</name>
</gene>
<feature type="domain" description="MobA/VirD2-like nuclease" evidence="2">
    <location>
        <begin position="17"/>
        <end position="123"/>
    </location>
</feature>
<dbReference type="EMBL" id="JACHFD010000003">
    <property type="protein sequence ID" value="MBB5350662.1"/>
    <property type="molecule type" value="Genomic_DNA"/>
</dbReference>
<reference evidence="3 4" key="1">
    <citation type="submission" date="2020-08" db="EMBL/GenBank/DDBJ databases">
        <title>Genomic Encyclopedia of Type Strains, Phase IV (KMG-IV): sequencing the most valuable type-strain genomes for metagenomic binning, comparative biology and taxonomic classification.</title>
        <authorList>
            <person name="Goeker M."/>
        </authorList>
    </citation>
    <scope>NUCLEOTIDE SEQUENCE [LARGE SCALE GENOMIC DNA]</scope>
    <source>
        <strain evidence="3 4">YC6886</strain>
    </source>
</reference>
<proteinExistence type="predicted"/>
<evidence type="ECO:0000313" key="3">
    <source>
        <dbReference type="EMBL" id="MBB5350662.1"/>
    </source>
</evidence>